<evidence type="ECO:0000256" key="6">
    <source>
        <dbReference type="ARBA" id="ARBA00023157"/>
    </source>
</evidence>
<comment type="subcellular location">
    <subcellularLocation>
        <location evidence="1">Cell membrane</location>
        <topology evidence="1">Lipid-anchor</topology>
        <topology evidence="1">GPI-anchor</topology>
    </subcellularLocation>
</comment>
<sequence length="186" mass="20208">MSPYTSLALLFLAIATATAAPKEYQVGNSVGWRIPANNETDLYTTWASRRPFHVGDSLRFRYSSGSVVLVDKWGFYHCDSSHPIAYFNDGNTVVNLDKVGTVYFISGNIERCEKGQRMIVHVRNPRHFPLSIADPPHNPYIAMSPLPSQVPSSDTLSGSSAAGLVSASIVFSIIALTGLGFCLGQP</sequence>
<dbReference type="AlphaFoldDB" id="A0AAP0D077"/>
<dbReference type="PANTHER" id="PTHR33021">
    <property type="entry name" value="BLUE COPPER PROTEIN"/>
    <property type="match status" value="1"/>
</dbReference>
<dbReference type="EMBL" id="JBCNJP010000015">
    <property type="protein sequence ID" value="KAK9066236.1"/>
    <property type="molecule type" value="Genomic_DNA"/>
</dbReference>
<keyword evidence="10" id="KW-1133">Transmembrane helix</keyword>
<dbReference type="GO" id="GO:0005886">
    <property type="term" value="C:plasma membrane"/>
    <property type="evidence" value="ECO:0007669"/>
    <property type="project" value="UniProtKB-SubCell"/>
</dbReference>
<keyword evidence="2" id="KW-1003">Cell membrane</keyword>
<evidence type="ECO:0000256" key="4">
    <source>
        <dbReference type="ARBA" id="ARBA00022729"/>
    </source>
</evidence>
<dbReference type="InterPro" id="IPR039391">
    <property type="entry name" value="Phytocyanin-like"/>
</dbReference>
<evidence type="ECO:0000256" key="2">
    <source>
        <dbReference type="ARBA" id="ARBA00022475"/>
    </source>
</evidence>
<keyword evidence="7" id="KW-0325">Glycoprotein</keyword>
<name>A0AAP0D077_9ASTR</name>
<feature type="domain" description="Phytocyanin" evidence="12">
    <location>
        <begin position="22"/>
        <end position="124"/>
    </location>
</feature>
<reference evidence="13 14" key="1">
    <citation type="submission" date="2024-04" db="EMBL/GenBank/DDBJ databases">
        <title>The reference genome of an endangered Asteraceae, Deinandra increscens subsp. villosa, native to the Central Coast of California.</title>
        <authorList>
            <person name="Guilliams M."/>
            <person name="Hasenstab-Lehman K."/>
            <person name="Meyer R."/>
            <person name="Mcevoy S."/>
        </authorList>
    </citation>
    <scope>NUCLEOTIDE SEQUENCE [LARGE SCALE GENOMIC DNA]</scope>
    <source>
        <tissue evidence="13">Leaf</tissue>
    </source>
</reference>
<keyword evidence="6" id="KW-1015">Disulfide bond</keyword>
<evidence type="ECO:0000256" key="7">
    <source>
        <dbReference type="ARBA" id="ARBA00023180"/>
    </source>
</evidence>
<evidence type="ECO:0000313" key="14">
    <source>
        <dbReference type="Proteomes" id="UP001408789"/>
    </source>
</evidence>
<dbReference type="CDD" id="cd11019">
    <property type="entry name" value="OsENODL1_like"/>
    <property type="match status" value="1"/>
</dbReference>
<dbReference type="InterPro" id="IPR041846">
    <property type="entry name" value="ENL_dom"/>
</dbReference>
<dbReference type="Gene3D" id="2.60.40.420">
    <property type="entry name" value="Cupredoxins - blue copper proteins"/>
    <property type="match status" value="1"/>
</dbReference>
<dbReference type="Proteomes" id="UP001408789">
    <property type="component" value="Unassembled WGS sequence"/>
</dbReference>
<evidence type="ECO:0000259" key="12">
    <source>
        <dbReference type="PROSITE" id="PS51485"/>
    </source>
</evidence>
<evidence type="ECO:0000256" key="5">
    <source>
        <dbReference type="ARBA" id="ARBA00023136"/>
    </source>
</evidence>
<gene>
    <name evidence="13" type="ORF">SSX86_013557</name>
</gene>
<protein>
    <recommendedName>
        <fullName evidence="12">Phytocyanin domain-containing protein</fullName>
    </recommendedName>
</protein>
<comment type="similarity">
    <text evidence="9">Belongs to the early nodulin-like (ENODL) family.</text>
</comment>
<dbReference type="GO" id="GO:0009055">
    <property type="term" value="F:electron transfer activity"/>
    <property type="evidence" value="ECO:0007669"/>
    <property type="project" value="InterPro"/>
</dbReference>
<dbReference type="FunFam" id="2.60.40.420:FF:000010">
    <property type="entry name" value="Early nodulin-like protein 1"/>
    <property type="match status" value="1"/>
</dbReference>
<dbReference type="InterPro" id="IPR003245">
    <property type="entry name" value="Phytocyanin_dom"/>
</dbReference>
<accession>A0AAP0D077</accession>
<keyword evidence="5 10" id="KW-0472">Membrane</keyword>
<organism evidence="13 14">
    <name type="scientific">Deinandra increscens subsp. villosa</name>
    <dbReference type="NCBI Taxonomy" id="3103831"/>
    <lineage>
        <taxon>Eukaryota</taxon>
        <taxon>Viridiplantae</taxon>
        <taxon>Streptophyta</taxon>
        <taxon>Embryophyta</taxon>
        <taxon>Tracheophyta</taxon>
        <taxon>Spermatophyta</taxon>
        <taxon>Magnoliopsida</taxon>
        <taxon>eudicotyledons</taxon>
        <taxon>Gunneridae</taxon>
        <taxon>Pentapetalae</taxon>
        <taxon>asterids</taxon>
        <taxon>campanulids</taxon>
        <taxon>Asterales</taxon>
        <taxon>Asteraceae</taxon>
        <taxon>Asteroideae</taxon>
        <taxon>Heliantheae alliance</taxon>
        <taxon>Madieae</taxon>
        <taxon>Madiinae</taxon>
        <taxon>Deinandra</taxon>
    </lineage>
</organism>
<feature type="chain" id="PRO_5042919605" description="Phytocyanin domain-containing protein" evidence="11">
    <location>
        <begin position="20"/>
        <end position="186"/>
    </location>
</feature>
<keyword evidence="4 11" id="KW-0732">Signal</keyword>
<keyword evidence="10" id="KW-0812">Transmembrane</keyword>
<evidence type="ECO:0000256" key="8">
    <source>
        <dbReference type="ARBA" id="ARBA00023288"/>
    </source>
</evidence>
<evidence type="ECO:0000256" key="9">
    <source>
        <dbReference type="ARBA" id="ARBA00035011"/>
    </source>
</evidence>
<comment type="caution">
    <text evidence="13">The sequence shown here is derived from an EMBL/GenBank/DDBJ whole genome shotgun (WGS) entry which is preliminary data.</text>
</comment>
<dbReference type="PROSITE" id="PS51485">
    <property type="entry name" value="PHYTOCYANIN"/>
    <property type="match status" value="1"/>
</dbReference>
<proteinExistence type="inferred from homology"/>
<evidence type="ECO:0000256" key="11">
    <source>
        <dbReference type="SAM" id="SignalP"/>
    </source>
</evidence>
<feature type="transmembrane region" description="Helical" evidence="10">
    <location>
        <begin position="161"/>
        <end position="183"/>
    </location>
</feature>
<evidence type="ECO:0000313" key="13">
    <source>
        <dbReference type="EMBL" id="KAK9066236.1"/>
    </source>
</evidence>
<keyword evidence="3" id="KW-0336">GPI-anchor</keyword>
<feature type="signal peptide" evidence="11">
    <location>
        <begin position="1"/>
        <end position="19"/>
    </location>
</feature>
<dbReference type="Pfam" id="PF02298">
    <property type="entry name" value="Cu_bind_like"/>
    <property type="match status" value="1"/>
</dbReference>
<keyword evidence="14" id="KW-1185">Reference proteome</keyword>
<dbReference type="SUPFAM" id="SSF49503">
    <property type="entry name" value="Cupredoxins"/>
    <property type="match status" value="1"/>
</dbReference>
<evidence type="ECO:0000256" key="1">
    <source>
        <dbReference type="ARBA" id="ARBA00004609"/>
    </source>
</evidence>
<dbReference type="InterPro" id="IPR008972">
    <property type="entry name" value="Cupredoxin"/>
</dbReference>
<evidence type="ECO:0000256" key="3">
    <source>
        <dbReference type="ARBA" id="ARBA00022622"/>
    </source>
</evidence>
<keyword evidence="8" id="KW-0449">Lipoprotein</keyword>
<dbReference type="GO" id="GO:0098552">
    <property type="term" value="C:side of membrane"/>
    <property type="evidence" value="ECO:0007669"/>
    <property type="project" value="UniProtKB-KW"/>
</dbReference>
<dbReference type="PANTHER" id="PTHR33021:SF234">
    <property type="entry name" value="EARLY NODULIN-LIKE PROTEIN 7"/>
    <property type="match status" value="1"/>
</dbReference>
<evidence type="ECO:0000256" key="10">
    <source>
        <dbReference type="SAM" id="Phobius"/>
    </source>
</evidence>